<dbReference type="Proteomes" id="UP000053097">
    <property type="component" value="Unassembled WGS sequence"/>
</dbReference>
<evidence type="ECO:0000259" key="15">
    <source>
        <dbReference type="Pfam" id="PF00487"/>
    </source>
</evidence>
<gene>
    <name evidence="17" type="ORF">DMN91_009954</name>
    <name evidence="16" type="ORF">X777_03056</name>
</gene>
<dbReference type="OMA" id="YVWNETW"/>
<protein>
    <submittedName>
        <fullName evidence="16">Acyl-CoA Delta(11) desaturase</fullName>
    </submittedName>
</protein>
<evidence type="ECO:0000256" key="1">
    <source>
        <dbReference type="ARBA" id="ARBA00004141"/>
    </source>
</evidence>
<dbReference type="OrthoDB" id="10260134at2759"/>
<sequence>MYSSTITEYEDNTDRKSAQPGTENGRDSILNQPPKGHVPAEQPLIWRNIIVLTALHVSTVYMFATRYDEGKFWTWVWEFSYGHIAGFGITAGAHRLWAHKSYKAKMPLRILMAYVYCMAGMTHPSKWIRVHRTHHRFTDTDADPHNATRGFFFSHIGWLMMKHHPAVKEYGKQVDMSDIAADPVIRFVDKYYPPLMLTLTFILPAVVPVYVWNETWTVSIWAVLIRYVYLLNATFIVNSFAHIYGNRPYNRSLKPAENKTVSMFSLGEGWHNYHHCFPWDYKAAELGFYRHNPTTAVIDFMAWIGWAYDLKTAGPEVIDRICASKGDGTTGHSRRPLKPISSR</sequence>
<dbReference type="PANTHER" id="PTHR11351:SF21">
    <property type="entry name" value="GH07782P"/>
    <property type="match status" value="1"/>
</dbReference>
<keyword evidence="5" id="KW-0276">Fatty acid metabolism</keyword>
<evidence type="ECO:0000256" key="5">
    <source>
        <dbReference type="ARBA" id="ARBA00022832"/>
    </source>
</evidence>
<dbReference type="STRING" id="2015173.A0A026WL98"/>
<evidence type="ECO:0000256" key="6">
    <source>
        <dbReference type="ARBA" id="ARBA00022989"/>
    </source>
</evidence>
<feature type="region of interest" description="Disordered" evidence="13">
    <location>
        <begin position="1"/>
        <end position="34"/>
    </location>
</feature>
<dbReference type="EMBL" id="QOIP01000010">
    <property type="protein sequence ID" value="RLU17717.1"/>
    <property type="molecule type" value="Genomic_DNA"/>
</dbReference>
<keyword evidence="4 12" id="KW-0812">Transmembrane</keyword>
<feature type="transmembrane region" description="Helical" evidence="14">
    <location>
        <begin position="79"/>
        <end position="98"/>
    </location>
</feature>
<dbReference type="PANTHER" id="PTHR11351">
    <property type="entry name" value="ACYL-COA DESATURASE"/>
    <property type="match status" value="1"/>
</dbReference>
<keyword evidence="7 12" id="KW-0560">Oxidoreductase</keyword>
<evidence type="ECO:0000256" key="10">
    <source>
        <dbReference type="ARBA" id="ARBA00023136"/>
    </source>
</evidence>
<evidence type="ECO:0000256" key="4">
    <source>
        <dbReference type="ARBA" id="ARBA00022692"/>
    </source>
</evidence>
<keyword evidence="18" id="KW-1185">Reference proteome</keyword>
<evidence type="ECO:0000256" key="8">
    <source>
        <dbReference type="ARBA" id="ARBA00023004"/>
    </source>
</evidence>
<dbReference type="GO" id="GO:0004768">
    <property type="term" value="F:stearoyl-CoA 9-desaturase activity"/>
    <property type="evidence" value="ECO:0007669"/>
    <property type="project" value="TreeGrafter"/>
</dbReference>
<dbReference type="Proteomes" id="UP000279307">
    <property type="component" value="Chromosome 10"/>
</dbReference>
<evidence type="ECO:0000256" key="11">
    <source>
        <dbReference type="ARBA" id="ARBA00023160"/>
    </source>
</evidence>
<comment type="cofactor">
    <cofactor evidence="12">
        <name>Fe(2+)</name>
        <dbReference type="ChEBI" id="CHEBI:29033"/>
    </cofactor>
</comment>
<evidence type="ECO:0000256" key="9">
    <source>
        <dbReference type="ARBA" id="ARBA00023098"/>
    </source>
</evidence>
<name>A0A026WL98_OOCBI</name>
<comment type="subcellular location">
    <subcellularLocation>
        <location evidence="1">Membrane</location>
        <topology evidence="1">Multi-pass membrane protein</topology>
    </subcellularLocation>
</comment>
<dbReference type="EMBL" id="KK107167">
    <property type="protein sequence ID" value="EZA56436.1"/>
    <property type="molecule type" value="Genomic_DNA"/>
</dbReference>
<reference evidence="16 18" key="1">
    <citation type="journal article" date="2014" name="Curr. Biol.">
        <title>The genome of the clonal raider ant Cerapachys biroi.</title>
        <authorList>
            <person name="Oxley P.R."/>
            <person name="Ji L."/>
            <person name="Fetter-Pruneda I."/>
            <person name="McKenzie S.K."/>
            <person name="Li C."/>
            <person name="Hu H."/>
            <person name="Zhang G."/>
            <person name="Kronauer D.J."/>
        </authorList>
    </citation>
    <scope>NUCLEOTIDE SEQUENCE [LARGE SCALE GENOMIC DNA]</scope>
</reference>
<evidence type="ECO:0000256" key="13">
    <source>
        <dbReference type="SAM" id="MobiDB-lite"/>
    </source>
</evidence>
<dbReference type="InterPro" id="IPR005804">
    <property type="entry name" value="FA_desaturase_dom"/>
</dbReference>
<evidence type="ECO:0000256" key="14">
    <source>
        <dbReference type="SAM" id="Phobius"/>
    </source>
</evidence>
<accession>A0A026WL98</accession>
<dbReference type="Pfam" id="PF00487">
    <property type="entry name" value="FA_desaturase"/>
    <property type="match status" value="1"/>
</dbReference>
<dbReference type="GO" id="GO:0005506">
    <property type="term" value="F:iron ion binding"/>
    <property type="evidence" value="ECO:0007669"/>
    <property type="project" value="TreeGrafter"/>
</dbReference>
<comment type="similarity">
    <text evidence="2 12">Belongs to the fatty acid desaturase type 1 family.</text>
</comment>
<keyword evidence="3 12" id="KW-0444">Lipid biosynthesis</keyword>
<keyword evidence="6 14" id="KW-1133">Transmembrane helix</keyword>
<keyword evidence="10 14" id="KW-0472">Membrane</keyword>
<comment type="domain">
    <text evidence="12">The histidine box domains are involved in binding the catalytic metal ions.</text>
</comment>
<reference evidence="17" key="2">
    <citation type="journal article" date="2018" name="Genome Res.">
        <title>The genomic architecture and molecular evolution of ant odorant receptors.</title>
        <authorList>
            <person name="McKenzie S.K."/>
            <person name="Kronauer D.J.C."/>
        </authorList>
    </citation>
    <scope>NUCLEOTIDE SEQUENCE [LARGE SCALE GENOMIC DNA]</scope>
    <source>
        <strain evidence="17">Clonal line C1</strain>
    </source>
</reference>
<evidence type="ECO:0000256" key="3">
    <source>
        <dbReference type="ARBA" id="ARBA00022516"/>
    </source>
</evidence>
<dbReference type="AlphaFoldDB" id="A0A026WL98"/>
<dbReference type="InterPro" id="IPR015876">
    <property type="entry name" value="Acyl-CoA_DS"/>
</dbReference>
<reference evidence="17" key="3">
    <citation type="submission" date="2018-07" db="EMBL/GenBank/DDBJ databases">
        <authorList>
            <person name="Mckenzie S.K."/>
            <person name="Kronauer D.J.C."/>
        </authorList>
    </citation>
    <scope>NUCLEOTIDE SEQUENCE</scope>
    <source>
        <strain evidence="17">Clonal line C1</strain>
    </source>
</reference>
<dbReference type="GO" id="GO:0005789">
    <property type="term" value="C:endoplasmic reticulum membrane"/>
    <property type="evidence" value="ECO:0007669"/>
    <property type="project" value="TreeGrafter"/>
</dbReference>
<evidence type="ECO:0000256" key="7">
    <source>
        <dbReference type="ARBA" id="ARBA00023002"/>
    </source>
</evidence>
<feature type="transmembrane region" description="Helical" evidence="14">
    <location>
        <begin position="218"/>
        <end position="244"/>
    </location>
</feature>
<feature type="transmembrane region" description="Helical" evidence="14">
    <location>
        <begin position="195"/>
        <end position="212"/>
    </location>
</feature>
<evidence type="ECO:0000256" key="12">
    <source>
        <dbReference type="RuleBase" id="RU000581"/>
    </source>
</evidence>
<dbReference type="PRINTS" id="PR00075">
    <property type="entry name" value="FACDDSATRASE"/>
</dbReference>
<evidence type="ECO:0000313" key="18">
    <source>
        <dbReference type="Proteomes" id="UP000053097"/>
    </source>
</evidence>
<dbReference type="GO" id="GO:0006636">
    <property type="term" value="P:unsaturated fatty acid biosynthetic process"/>
    <property type="evidence" value="ECO:0007669"/>
    <property type="project" value="TreeGrafter"/>
</dbReference>
<proteinExistence type="inferred from homology"/>
<evidence type="ECO:0000313" key="17">
    <source>
        <dbReference type="EMBL" id="RLU17717.1"/>
    </source>
</evidence>
<keyword evidence="8" id="KW-0408">Iron</keyword>
<evidence type="ECO:0000313" key="16">
    <source>
        <dbReference type="EMBL" id="EZA56436.1"/>
    </source>
</evidence>
<feature type="transmembrane region" description="Helical" evidence="14">
    <location>
        <begin position="44"/>
        <end position="64"/>
    </location>
</feature>
<feature type="domain" description="Fatty acid desaturase" evidence="15">
    <location>
        <begin position="75"/>
        <end position="278"/>
    </location>
</feature>
<organism evidence="16 18">
    <name type="scientific">Ooceraea biroi</name>
    <name type="common">Clonal raider ant</name>
    <name type="synonym">Cerapachys biroi</name>
    <dbReference type="NCBI Taxonomy" id="2015173"/>
    <lineage>
        <taxon>Eukaryota</taxon>
        <taxon>Metazoa</taxon>
        <taxon>Ecdysozoa</taxon>
        <taxon>Arthropoda</taxon>
        <taxon>Hexapoda</taxon>
        <taxon>Insecta</taxon>
        <taxon>Pterygota</taxon>
        <taxon>Neoptera</taxon>
        <taxon>Endopterygota</taxon>
        <taxon>Hymenoptera</taxon>
        <taxon>Apocrita</taxon>
        <taxon>Aculeata</taxon>
        <taxon>Formicoidea</taxon>
        <taxon>Formicidae</taxon>
        <taxon>Dorylinae</taxon>
        <taxon>Ooceraea</taxon>
    </lineage>
</organism>
<keyword evidence="11 12" id="KW-0275">Fatty acid biosynthesis</keyword>
<dbReference type="CDD" id="cd03505">
    <property type="entry name" value="Delta9-FADS-like"/>
    <property type="match status" value="1"/>
</dbReference>
<keyword evidence="9" id="KW-0443">Lipid metabolism</keyword>
<evidence type="ECO:0000256" key="2">
    <source>
        <dbReference type="ARBA" id="ARBA00009295"/>
    </source>
</evidence>